<evidence type="ECO:0000313" key="1">
    <source>
        <dbReference type="EMBL" id="OMO90965.1"/>
    </source>
</evidence>
<keyword evidence="2" id="KW-1185">Reference proteome</keyword>
<reference evidence="1 2" key="1">
    <citation type="submission" date="2013-09" db="EMBL/GenBank/DDBJ databases">
        <title>Corchorus capsularis genome sequencing.</title>
        <authorList>
            <person name="Alam M."/>
            <person name="Haque M.S."/>
            <person name="Islam M.S."/>
            <person name="Emdad E.M."/>
            <person name="Islam M.M."/>
            <person name="Ahmed B."/>
            <person name="Halim A."/>
            <person name="Hossen Q.M.M."/>
            <person name="Hossain M.Z."/>
            <person name="Ahmed R."/>
            <person name="Khan M.M."/>
            <person name="Islam R."/>
            <person name="Rashid M.M."/>
            <person name="Khan S.A."/>
            <person name="Rahman M.S."/>
            <person name="Alam M."/>
        </authorList>
    </citation>
    <scope>NUCLEOTIDE SEQUENCE [LARGE SCALE GENOMIC DNA]</scope>
    <source>
        <strain evidence="2">cv. CVL-1</strain>
        <tissue evidence="1">Whole seedling</tissue>
    </source>
</reference>
<comment type="caution">
    <text evidence="1">The sequence shown here is derived from an EMBL/GenBank/DDBJ whole genome shotgun (WGS) entry which is preliminary data.</text>
</comment>
<name>A0A1R3J7Z8_COCAP</name>
<dbReference type="AlphaFoldDB" id="A0A1R3J7Z8"/>
<feature type="non-terminal residue" evidence="1">
    <location>
        <position position="1"/>
    </location>
</feature>
<gene>
    <name evidence="1" type="ORF">CCACVL1_07243</name>
</gene>
<protein>
    <submittedName>
        <fullName evidence="1">Uncharacterized protein</fullName>
    </submittedName>
</protein>
<accession>A0A1R3J7Z8</accession>
<evidence type="ECO:0000313" key="2">
    <source>
        <dbReference type="Proteomes" id="UP000188268"/>
    </source>
</evidence>
<dbReference type="EMBL" id="AWWV01008381">
    <property type="protein sequence ID" value="OMO90965.1"/>
    <property type="molecule type" value="Genomic_DNA"/>
</dbReference>
<sequence>VMHEISLTKKETASFPIVI</sequence>
<proteinExistence type="predicted"/>
<dbReference type="Proteomes" id="UP000188268">
    <property type="component" value="Unassembled WGS sequence"/>
</dbReference>
<organism evidence="1 2">
    <name type="scientific">Corchorus capsularis</name>
    <name type="common">Jute</name>
    <dbReference type="NCBI Taxonomy" id="210143"/>
    <lineage>
        <taxon>Eukaryota</taxon>
        <taxon>Viridiplantae</taxon>
        <taxon>Streptophyta</taxon>
        <taxon>Embryophyta</taxon>
        <taxon>Tracheophyta</taxon>
        <taxon>Spermatophyta</taxon>
        <taxon>Magnoliopsida</taxon>
        <taxon>eudicotyledons</taxon>
        <taxon>Gunneridae</taxon>
        <taxon>Pentapetalae</taxon>
        <taxon>rosids</taxon>
        <taxon>malvids</taxon>
        <taxon>Malvales</taxon>
        <taxon>Malvaceae</taxon>
        <taxon>Grewioideae</taxon>
        <taxon>Apeibeae</taxon>
        <taxon>Corchorus</taxon>
    </lineage>
</organism>